<reference evidence="3" key="2">
    <citation type="submission" date="2023-01" db="EMBL/GenBank/DDBJ databases">
        <authorList>
            <person name="Sun Q."/>
            <person name="Evtushenko L."/>
        </authorList>
    </citation>
    <scope>NUCLEOTIDE SEQUENCE</scope>
    <source>
        <strain evidence="3">VKM Ac-1321</strain>
    </source>
</reference>
<feature type="compositionally biased region" description="Basic residues" evidence="1">
    <location>
        <begin position="358"/>
        <end position="379"/>
    </location>
</feature>
<reference evidence="3" key="1">
    <citation type="journal article" date="2014" name="Int. J. Syst. Evol. Microbiol.">
        <title>Complete genome sequence of Corynebacterium casei LMG S-19264T (=DSM 44701T), isolated from a smear-ripened cheese.</title>
        <authorList>
            <consortium name="US DOE Joint Genome Institute (JGI-PGF)"/>
            <person name="Walter F."/>
            <person name="Albersmeier A."/>
            <person name="Kalinowski J."/>
            <person name="Ruckert C."/>
        </authorList>
    </citation>
    <scope>NUCLEOTIDE SEQUENCE</scope>
    <source>
        <strain evidence="3">VKM Ac-1321</strain>
    </source>
</reference>
<feature type="compositionally biased region" description="Low complexity" evidence="1">
    <location>
        <begin position="37"/>
        <end position="52"/>
    </location>
</feature>
<dbReference type="Proteomes" id="UP001143480">
    <property type="component" value="Unassembled WGS sequence"/>
</dbReference>
<feature type="compositionally biased region" description="Basic and acidic residues" evidence="1">
    <location>
        <begin position="278"/>
        <end position="304"/>
    </location>
</feature>
<feature type="compositionally biased region" description="Basic and acidic residues" evidence="1">
    <location>
        <begin position="327"/>
        <end position="341"/>
    </location>
</feature>
<protein>
    <submittedName>
        <fullName evidence="3">Uncharacterized protein</fullName>
    </submittedName>
</protein>
<evidence type="ECO:0000256" key="1">
    <source>
        <dbReference type="SAM" id="MobiDB-lite"/>
    </source>
</evidence>
<gene>
    <name evidence="3" type="ORF">GCM10017581_010060</name>
</gene>
<keyword evidence="2" id="KW-0732">Signal</keyword>
<feature type="region of interest" description="Disordered" evidence="1">
    <location>
        <begin position="27"/>
        <end position="62"/>
    </location>
</feature>
<feature type="region of interest" description="Disordered" evidence="1">
    <location>
        <begin position="266"/>
        <end position="379"/>
    </location>
</feature>
<organism evidence="3 4">
    <name type="scientific">Dactylosporangium matsuzakiense</name>
    <dbReference type="NCBI Taxonomy" id="53360"/>
    <lineage>
        <taxon>Bacteria</taxon>
        <taxon>Bacillati</taxon>
        <taxon>Actinomycetota</taxon>
        <taxon>Actinomycetes</taxon>
        <taxon>Micromonosporales</taxon>
        <taxon>Micromonosporaceae</taxon>
        <taxon>Dactylosporangium</taxon>
    </lineage>
</organism>
<accession>A0A9W6KBW0</accession>
<feature type="chain" id="PRO_5040875963" evidence="2">
    <location>
        <begin position="30"/>
        <end position="379"/>
    </location>
</feature>
<name>A0A9W6KBW0_9ACTN</name>
<keyword evidence="4" id="KW-1185">Reference proteome</keyword>
<dbReference type="EMBL" id="BSFP01000003">
    <property type="protein sequence ID" value="GLK99265.1"/>
    <property type="molecule type" value="Genomic_DNA"/>
</dbReference>
<evidence type="ECO:0000313" key="3">
    <source>
        <dbReference type="EMBL" id="GLK99265.1"/>
    </source>
</evidence>
<dbReference type="AlphaFoldDB" id="A0A9W6KBW0"/>
<proteinExistence type="predicted"/>
<comment type="caution">
    <text evidence="3">The sequence shown here is derived from an EMBL/GenBank/DDBJ whole genome shotgun (WGS) entry which is preliminary data.</text>
</comment>
<evidence type="ECO:0000256" key="2">
    <source>
        <dbReference type="SAM" id="SignalP"/>
    </source>
</evidence>
<feature type="signal peptide" evidence="2">
    <location>
        <begin position="1"/>
        <end position="29"/>
    </location>
</feature>
<sequence>MRDMIRWVGGPAAAAAVVLIFAASAPADAAPPKRPRPSLSPTATPSRSPAAAVTLAPGSVSPSTITGGDAAVQTIRLTGPAPAGGIDVSITASDVVYTNSAGPSVHVPAGATSVSFPLRLSAPPADVVRSLWAQMSGTPLIKVAEVTVLAADPSTRAVAELRFDPGAAVVGTTTTGTVTLKQPAPLGGIAVDLWSNTSYGPNVYVPPYVVVEAGRTTATFPATITGADSPAVVRPSADLGTSRVVAPLVAVPTTFALGAVVVRPGTEGETCCGHRHRAEPGRYHNCADQRQPQRDGTGDSDRPSRQSRHARPGDRHGFGTPGRHRADHREVERHVGDEHGLHRLKHEARGRHADRGRVTARPRLRPRHGGPMRSRFHCG</sequence>
<evidence type="ECO:0000313" key="4">
    <source>
        <dbReference type="Proteomes" id="UP001143480"/>
    </source>
</evidence>